<accession>A0ABW2U4F5</accession>
<sequence length="133" mass="13513">MYRFLFIALLTLGSLHARAQSAGHGPALAALALTSVPAASPEWSQGDKPATAAQTPVQTTPAEPPVKAVPQTGRQRKPRRIDEAGTATMDEARPARSARGSRAAEMGRGARGAAGAGGAGRARGAGHGRGRAQ</sequence>
<name>A0ABW2U4F5_9BACT</name>
<feature type="compositionally biased region" description="Gly residues" evidence="1">
    <location>
        <begin position="109"/>
        <end position="123"/>
    </location>
</feature>
<feature type="compositionally biased region" description="Low complexity" evidence="1">
    <location>
        <begin position="95"/>
        <end position="108"/>
    </location>
</feature>
<evidence type="ECO:0000256" key="2">
    <source>
        <dbReference type="SAM" id="SignalP"/>
    </source>
</evidence>
<dbReference type="EMBL" id="JBHTEK010000001">
    <property type="protein sequence ID" value="MFC7667218.1"/>
    <property type="molecule type" value="Genomic_DNA"/>
</dbReference>
<evidence type="ECO:0000313" key="3">
    <source>
        <dbReference type="EMBL" id="MFC7667218.1"/>
    </source>
</evidence>
<feature type="compositionally biased region" description="Basic residues" evidence="1">
    <location>
        <begin position="124"/>
        <end position="133"/>
    </location>
</feature>
<feature type="compositionally biased region" description="Low complexity" evidence="1">
    <location>
        <begin position="49"/>
        <end position="61"/>
    </location>
</feature>
<comment type="caution">
    <text evidence="3">The sequence shown here is derived from an EMBL/GenBank/DDBJ whole genome shotgun (WGS) entry which is preliminary data.</text>
</comment>
<keyword evidence="2" id="KW-0732">Signal</keyword>
<dbReference type="RefSeq" id="WP_380201571.1">
    <property type="nucleotide sequence ID" value="NZ_JBHTEK010000001.1"/>
</dbReference>
<evidence type="ECO:0008006" key="5">
    <source>
        <dbReference type="Google" id="ProtNLM"/>
    </source>
</evidence>
<dbReference type="Proteomes" id="UP001596513">
    <property type="component" value="Unassembled WGS sequence"/>
</dbReference>
<evidence type="ECO:0000313" key="4">
    <source>
        <dbReference type="Proteomes" id="UP001596513"/>
    </source>
</evidence>
<feature type="chain" id="PRO_5045103619" description="Translation initiation factor IF-2" evidence="2">
    <location>
        <begin position="20"/>
        <end position="133"/>
    </location>
</feature>
<reference evidence="4" key="1">
    <citation type="journal article" date="2019" name="Int. J. Syst. Evol. Microbiol.">
        <title>The Global Catalogue of Microorganisms (GCM) 10K type strain sequencing project: providing services to taxonomists for standard genome sequencing and annotation.</title>
        <authorList>
            <consortium name="The Broad Institute Genomics Platform"/>
            <consortium name="The Broad Institute Genome Sequencing Center for Infectious Disease"/>
            <person name="Wu L."/>
            <person name="Ma J."/>
        </authorList>
    </citation>
    <scope>NUCLEOTIDE SEQUENCE [LARGE SCALE GENOMIC DNA]</scope>
    <source>
        <strain evidence="4">JCM 19635</strain>
    </source>
</reference>
<keyword evidence="4" id="KW-1185">Reference proteome</keyword>
<evidence type="ECO:0000256" key="1">
    <source>
        <dbReference type="SAM" id="MobiDB-lite"/>
    </source>
</evidence>
<feature type="signal peptide" evidence="2">
    <location>
        <begin position="1"/>
        <end position="19"/>
    </location>
</feature>
<proteinExistence type="predicted"/>
<protein>
    <recommendedName>
        <fullName evidence="5">Translation initiation factor IF-2</fullName>
    </recommendedName>
</protein>
<gene>
    <name evidence="3" type="ORF">ACFQT0_07145</name>
</gene>
<feature type="region of interest" description="Disordered" evidence="1">
    <location>
        <begin position="37"/>
        <end position="133"/>
    </location>
</feature>
<organism evidence="3 4">
    <name type="scientific">Hymenobacter humi</name>
    <dbReference type="NCBI Taxonomy" id="1411620"/>
    <lineage>
        <taxon>Bacteria</taxon>
        <taxon>Pseudomonadati</taxon>
        <taxon>Bacteroidota</taxon>
        <taxon>Cytophagia</taxon>
        <taxon>Cytophagales</taxon>
        <taxon>Hymenobacteraceae</taxon>
        <taxon>Hymenobacter</taxon>
    </lineage>
</organism>